<organism evidence="2 3">
    <name type="scientific">Myroides marinus</name>
    <dbReference type="NCBI Taxonomy" id="703342"/>
    <lineage>
        <taxon>Bacteria</taxon>
        <taxon>Pseudomonadati</taxon>
        <taxon>Bacteroidota</taxon>
        <taxon>Flavobacteriia</taxon>
        <taxon>Flavobacteriales</taxon>
        <taxon>Flavobacteriaceae</taxon>
        <taxon>Myroides</taxon>
    </lineage>
</organism>
<comment type="caution">
    <text evidence="2">The sequence shown here is derived from an EMBL/GenBank/DDBJ whole genome shotgun (WGS) entry which is preliminary data.</text>
</comment>
<feature type="region of interest" description="Disordered" evidence="1">
    <location>
        <begin position="88"/>
        <end position="116"/>
    </location>
</feature>
<dbReference type="RefSeq" id="WP_038988504.1">
    <property type="nucleotide sequence ID" value="NZ_JWJO01000129.1"/>
</dbReference>
<dbReference type="Proteomes" id="UP000076630">
    <property type="component" value="Unassembled WGS sequence"/>
</dbReference>
<evidence type="ECO:0000313" key="2">
    <source>
        <dbReference type="EMBL" id="KZE74357.1"/>
    </source>
</evidence>
<keyword evidence="3" id="KW-1185">Reference proteome</keyword>
<dbReference type="AlphaFoldDB" id="A0A163V5B5"/>
<gene>
    <name evidence="2" type="ORF">AV926_17690</name>
</gene>
<accession>A0A163V5B5</accession>
<reference evidence="2 3" key="1">
    <citation type="submission" date="2016-01" db="EMBL/GenBank/DDBJ databases">
        <title>Whole genome sequencing of Myroides marinus L41.</title>
        <authorList>
            <person name="Hong K.W."/>
        </authorList>
    </citation>
    <scope>NUCLEOTIDE SEQUENCE [LARGE SCALE GENOMIC DNA]</scope>
    <source>
        <strain evidence="2 3">L41</strain>
    </source>
</reference>
<proteinExistence type="predicted"/>
<protein>
    <submittedName>
        <fullName evidence="2">Uncharacterized protein</fullName>
    </submittedName>
</protein>
<evidence type="ECO:0000256" key="1">
    <source>
        <dbReference type="SAM" id="MobiDB-lite"/>
    </source>
</evidence>
<dbReference type="OrthoDB" id="1452454at2"/>
<sequence length="116" mass="13512">MENSKLQEKRKKEIPNLIEKYQKLVDLTFDAVSKPLPNFSDLEDKDGDIIQTSEQQLYAFIGVRDGALDRANKILGKVNELERELHDPSFWDKDEVEEEVTTTSTRKQPLKNYTKK</sequence>
<name>A0A163V5B5_9FLAO</name>
<dbReference type="EMBL" id="LQNU01000092">
    <property type="protein sequence ID" value="KZE74357.1"/>
    <property type="molecule type" value="Genomic_DNA"/>
</dbReference>
<evidence type="ECO:0000313" key="3">
    <source>
        <dbReference type="Proteomes" id="UP000076630"/>
    </source>
</evidence>